<evidence type="ECO:0000313" key="2">
    <source>
        <dbReference type="EMBL" id="BBX13818.1"/>
    </source>
</evidence>
<organism evidence="2 3">
    <name type="scientific">Mycobacterium novum</name>
    <dbReference type="NCBI Taxonomy" id="2492438"/>
    <lineage>
        <taxon>Bacteria</taxon>
        <taxon>Bacillati</taxon>
        <taxon>Actinomycetota</taxon>
        <taxon>Actinomycetes</taxon>
        <taxon>Mycobacteriales</taxon>
        <taxon>Mycobacteriaceae</taxon>
        <taxon>Mycobacterium</taxon>
    </lineage>
</organism>
<dbReference type="KEGG" id="mnm:MNVM_28990"/>
<dbReference type="Proteomes" id="UP000466997">
    <property type="component" value="Chromosome"/>
</dbReference>
<dbReference type="PROSITE" id="PS51186">
    <property type="entry name" value="GNAT"/>
    <property type="match status" value="1"/>
</dbReference>
<feature type="domain" description="N-acetyltransferase" evidence="1">
    <location>
        <begin position="5"/>
        <end position="143"/>
    </location>
</feature>
<evidence type="ECO:0000259" key="1">
    <source>
        <dbReference type="PROSITE" id="PS51186"/>
    </source>
</evidence>
<name>A0A7I7JQX1_9MYCO</name>
<dbReference type="SUPFAM" id="SSF55729">
    <property type="entry name" value="Acyl-CoA N-acyltransferases (Nat)"/>
    <property type="match status" value="1"/>
</dbReference>
<dbReference type="Pfam" id="PF00583">
    <property type="entry name" value="Acetyltransf_1"/>
    <property type="match status" value="1"/>
</dbReference>
<evidence type="ECO:0000313" key="3">
    <source>
        <dbReference type="Proteomes" id="UP000466997"/>
    </source>
</evidence>
<dbReference type="InterPro" id="IPR053144">
    <property type="entry name" value="Acetyltransferase_Butenolide"/>
</dbReference>
<accession>A0A7I7JQX1</accession>
<dbReference type="AlphaFoldDB" id="A0A7I7JQX1"/>
<keyword evidence="3" id="KW-1185">Reference proteome</keyword>
<gene>
    <name evidence="2" type="ORF">MNVM_28990</name>
</gene>
<dbReference type="RefSeq" id="WP_193465173.1">
    <property type="nucleotide sequence ID" value="NZ_AP022562.1"/>
</dbReference>
<sequence length="143" mass="16402">MSIPVEFSTASARVDRDWLWHELTEHTYWAKYRTRAMFDHQLDEAWRLVGAYRADDGAMVGFCRAFSDGAAMAYLADVYVAAAERGRGIGRGLLRVMIDDGPGRDFRWMLHTNDAHGLYATFDFAAPDATFMERRPRLPHVRD</sequence>
<dbReference type="GO" id="GO:0016747">
    <property type="term" value="F:acyltransferase activity, transferring groups other than amino-acyl groups"/>
    <property type="evidence" value="ECO:0007669"/>
    <property type="project" value="InterPro"/>
</dbReference>
<reference evidence="2 3" key="1">
    <citation type="journal article" date="2019" name="Emerg. Microbes Infect.">
        <title>Comprehensive subspecies identification of 175 nontuberculous mycobacteria species based on 7547 genomic profiles.</title>
        <authorList>
            <person name="Matsumoto Y."/>
            <person name="Kinjo T."/>
            <person name="Motooka D."/>
            <person name="Nabeya D."/>
            <person name="Jung N."/>
            <person name="Uechi K."/>
            <person name="Horii T."/>
            <person name="Iida T."/>
            <person name="Fujita J."/>
            <person name="Nakamura S."/>
        </authorList>
    </citation>
    <scope>NUCLEOTIDE SEQUENCE [LARGE SCALE GENOMIC DNA]</scope>
    <source>
        <strain evidence="2 3">JCM 6391</strain>
    </source>
</reference>
<keyword evidence="2" id="KW-0808">Transferase</keyword>
<dbReference type="CDD" id="cd04301">
    <property type="entry name" value="NAT_SF"/>
    <property type="match status" value="1"/>
</dbReference>
<dbReference type="InterPro" id="IPR000182">
    <property type="entry name" value="GNAT_dom"/>
</dbReference>
<dbReference type="PANTHER" id="PTHR43233">
    <property type="entry name" value="FAMILY N-ACETYLTRANSFERASE, PUTATIVE (AFU_ORTHOLOGUE AFUA_6G03350)-RELATED"/>
    <property type="match status" value="1"/>
</dbReference>
<dbReference type="PANTHER" id="PTHR43233:SF1">
    <property type="entry name" value="FAMILY N-ACETYLTRANSFERASE, PUTATIVE (AFU_ORTHOLOGUE AFUA_6G03350)-RELATED"/>
    <property type="match status" value="1"/>
</dbReference>
<protein>
    <submittedName>
        <fullName evidence="2">N-acetyltransferase</fullName>
    </submittedName>
</protein>
<proteinExistence type="predicted"/>
<dbReference type="EMBL" id="AP022562">
    <property type="protein sequence ID" value="BBX13818.1"/>
    <property type="molecule type" value="Genomic_DNA"/>
</dbReference>
<dbReference type="InterPro" id="IPR016181">
    <property type="entry name" value="Acyl_CoA_acyltransferase"/>
</dbReference>
<dbReference type="Gene3D" id="3.40.630.30">
    <property type="match status" value="1"/>
</dbReference>